<dbReference type="PANTHER" id="PTHR34387:SF1">
    <property type="entry name" value="PERIPLASMIC IMMUNOGENIC PROTEIN"/>
    <property type="match status" value="1"/>
</dbReference>
<protein>
    <recommendedName>
        <fullName evidence="3">26 kDa periplasmic immunogenic protein</fullName>
    </recommendedName>
</protein>
<dbReference type="InterPro" id="IPR007497">
    <property type="entry name" value="SIMPL/DUF541"/>
</dbReference>
<dbReference type="STRING" id="1817841.A3B10_04565"/>
<comment type="caution">
    <text evidence="1">The sequence shown here is derived from an EMBL/GenBank/DDBJ whole genome shotgun (WGS) entry which is preliminary data.</text>
</comment>
<reference evidence="1 2" key="1">
    <citation type="journal article" date="2016" name="Nat. Commun.">
        <title>Thousands of microbial genomes shed light on interconnected biogeochemical processes in an aquifer system.</title>
        <authorList>
            <person name="Anantharaman K."/>
            <person name="Brown C.T."/>
            <person name="Hug L.A."/>
            <person name="Sharon I."/>
            <person name="Castelle C.J."/>
            <person name="Probst A.J."/>
            <person name="Thomas B.C."/>
            <person name="Singh A."/>
            <person name="Wilkins M.J."/>
            <person name="Karaoz U."/>
            <person name="Brodie E.L."/>
            <person name="Williams K.H."/>
            <person name="Hubbard S.S."/>
            <person name="Banfield J.F."/>
        </authorList>
    </citation>
    <scope>NUCLEOTIDE SEQUENCE [LARGE SCALE GENOMIC DNA]</scope>
</reference>
<organism evidence="1 2">
    <name type="scientific">Candidatus Doudnabacteria bacterium RIFCSPLOWO2_01_FULL_44_21</name>
    <dbReference type="NCBI Taxonomy" id="1817841"/>
    <lineage>
        <taxon>Bacteria</taxon>
        <taxon>Candidatus Doudnaibacteriota</taxon>
    </lineage>
</organism>
<dbReference type="InterPro" id="IPR052022">
    <property type="entry name" value="26kDa_periplasmic_antigen"/>
</dbReference>
<evidence type="ECO:0000313" key="2">
    <source>
        <dbReference type="Proteomes" id="UP000177281"/>
    </source>
</evidence>
<evidence type="ECO:0000313" key="1">
    <source>
        <dbReference type="EMBL" id="OGE96436.1"/>
    </source>
</evidence>
<dbReference type="AlphaFoldDB" id="A0A1F5Q2P2"/>
<name>A0A1F5Q2P2_9BACT</name>
<dbReference type="PANTHER" id="PTHR34387">
    <property type="entry name" value="SLR1258 PROTEIN"/>
    <property type="match status" value="1"/>
</dbReference>
<dbReference type="Pfam" id="PF04402">
    <property type="entry name" value="SIMPL"/>
    <property type="match status" value="1"/>
</dbReference>
<dbReference type="Gene3D" id="3.30.110.170">
    <property type="entry name" value="Protein of unknown function (DUF541), domain 1"/>
    <property type="match status" value="1"/>
</dbReference>
<dbReference type="GO" id="GO:0006974">
    <property type="term" value="P:DNA damage response"/>
    <property type="evidence" value="ECO:0007669"/>
    <property type="project" value="TreeGrafter"/>
</dbReference>
<dbReference type="EMBL" id="MFFB01000004">
    <property type="protein sequence ID" value="OGE96436.1"/>
    <property type="molecule type" value="Genomic_DNA"/>
</dbReference>
<dbReference type="Proteomes" id="UP000177281">
    <property type="component" value="Unassembled WGS sequence"/>
</dbReference>
<gene>
    <name evidence="1" type="ORF">A3B10_04565</name>
</gene>
<sequence>MTETLKKYLALTVMLTLLVFAYAAVHYVLAYAKASQPSSYRSFSVSGQGSATAVPDVAQFSFGVVTQGGIDLAVTQEENTKKANGTIAFLKEQGIEEKDITTKSYGVEPRYQYHSCPEGGGVCPPSDIVGYTVRQQVHVKVRDFGILGGLLSGVVENGANTVSQLSFTVDDPTQAQNEARKEAIKKAMAKARATAEAGGFTVGRLLSFQEGSVVPVPLYEYALEAAGRGGVAPAPSIEPGSQEIEVNVTLEYEIR</sequence>
<evidence type="ECO:0008006" key="3">
    <source>
        <dbReference type="Google" id="ProtNLM"/>
    </source>
</evidence>
<proteinExistence type="predicted"/>
<accession>A0A1F5Q2P2</accession>
<dbReference type="Gene3D" id="3.30.70.2970">
    <property type="entry name" value="Protein of unknown function (DUF541), domain 2"/>
    <property type="match status" value="1"/>
</dbReference>